<dbReference type="InterPro" id="IPR011009">
    <property type="entry name" value="Kinase-like_dom_sf"/>
</dbReference>
<evidence type="ECO:0000259" key="1">
    <source>
        <dbReference type="Pfam" id="PF01636"/>
    </source>
</evidence>
<dbReference type="AlphaFoldDB" id="A0A9D2PLV5"/>
<dbReference type="SUPFAM" id="SSF56112">
    <property type="entry name" value="Protein kinase-like (PK-like)"/>
    <property type="match status" value="1"/>
</dbReference>
<dbReference type="InterPro" id="IPR051678">
    <property type="entry name" value="AGP_Transferase"/>
</dbReference>
<reference evidence="2" key="1">
    <citation type="journal article" date="2021" name="PeerJ">
        <title>Extensive microbial diversity within the chicken gut microbiome revealed by metagenomics and culture.</title>
        <authorList>
            <person name="Gilroy R."/>
            <person name="Ravi A."/>
            <person name="Getino M."/>
            <person name="Pursley I."/>
            <person name="Horton D.L."/>
            <person name="Alikhan N.F."/>
            <person name="Baker D."/>
            <person name="Gharbi K."/>
            <person name="Hall N."/>
            <person name="Watson M."/>
            <person name="Adriaenssens E.M."/>
            <person name="Foster-Nyarko E."/>
            <person name="Jarju S."/>
            <person name="Secka A."/>
            <person name="Antonio M."/>
            <person name="Oren A."/>
            <person name="Chaudhuri R.R."/>
            <person name="La Ragione R."/>
            <person name="Hildebrand F."/>
            <person name="Pallen M.J."/>
        </authorList>
    </citation>
    <scope>NUCLEOTIDE SEQUENCE</scope>
    <source>
        <strain evidence="2">ChiBcec2-3848</strain>
    </source>
</reference>
<gene>
    <name evidence="2" type="ORF">H9753_03140</name>
</gene>
<dbReference type="InterPro" id="IPR002575">
    <property type="entry name" value="Aminoglycoside_PTrfase"/>
</dbReference>
<reference evidence="2" key="2">
    <citation type="submission" date="2021-04" db="EMBL/GenBank/DDBJ databases">
        <authorList>
            <person name="Gilroy R."/>
        </authorList>
    </citation>
    <scope>NUCLEOTIDE SEQUENCE</scope>
    <source>
        <strain evidence="2">ChiBcec2-3848</strain>
    </source>
</reference>
<accession>A0A9D2PLV5</accession>
<comment type="caution">
    <text evidence="2">The sequence shown here is derived from an EMBL/GenBank/DDBJ whole genome shotgun (WGS) entry which is preliminary data.</text>
</comment>
<dbReference type="Gene3D" id="1.20.58.840">
    <property type="match status" value="1"/>
</dbReference>
<evidence type="ECO:0000313" key="3">
    <source>
        <dbReference type="Proteomes" id="UP000823886"/>
    </source>
</evidence>
<sequence length="313" mass="36186">MTAPVTPNEQLAVRDLMTYYSYEASSVRKLTGGTAGFIFCADDQYLLKVYDDRISVTERCLQDLPSQLAVLEYLQEHTPLRNRICVPVRTVQNKFLYTHENVTGVLFRYIPGNAIGYARDYTLEEISQVAALSKALHEIDPAPIARLCPRENFQPDFCERLRQLLAQQADCLPWYFREPILDARAMLVMKSIVCQETARHLKNRNLPFVLCHTDLHGGNLIADPQGRLHIIDWENLLLAPREADLFAFSKKKGFSLFQEPTDPLVLSYYHLRRDLEDIWEFLCSILNQEYTAEEYPVILGHITRILAQIREHQ</sequence>
<name>A0A9D2PLV5_9FIRM</name>
<feature type="domain" description="Aminoglycoside phosphotransferase" evidence="1">
    <location>
        <begin position="44"/>
        <end position="249"/>
    </location>
</feature>
<protein>
    <submittedName>
        <fullName evidence="2">Phosphotransferase</fullName>
    </submittedName>
</protein>
<dbReference type="Pfam" id="PF01636">
    <property type="entry name" value="APH"/>
    <property type="match status" value="1"/>
</dbReference>
<evidence type="ECO:0000313" key="2">
    <source>
        <dbReference type="EMBL" id="HJC62599.1"/>
    </source>
</evidence>
<proteinExistence type="predicted"/>
<organism evidence="2 3">
    <name type="scientific">Candidatus Blautia merdavium</name>
    <dbReference type="NCBI Taxonomy" id="2838494"/>
    <lineage>
        <taxon>Bacteria</taxon>
        <taxon>Bacillati</taxon>
        <taxon>Bacillota</taxon>
        <taxon>Clostridia</taxon>
        <taxon>Lachnospirales</taxon>
        <taxon>Lachnospiraceae</taxon>
        <taxon>Blautia</taxon>
    </lineage>
</organism>
<dbReference type="EMBL" id="DWVZ01000038">
    <property type="protein sequence ID" value="HJC62599.1"/>
    <property type="molecule type" value="Genomic_DNA"/>
</dbReference>
<dbReference type="Gene3D" id="1.10.510.10">
    <property type="entry name" value="Transferase(Phosphotransferase) domain 1"/>
    <property type="match status" value="1"/>
</dbReference>
<dbReference type="Proteomes" id="UP000823886">
    <property type="component" value="Unassembled WGS sequence"/>
</dbReference>
<dbReference type="PANTHER" id="PTHR21310">
    <property type="entry name" value="AMINOGLYCOSIDE PHOSPHOTRANSFERASE-RELATED-RELATED"/>
    <property type="match status" value="1"/>
</dbReference>